<dbReference type="Pfam" id="PF00512">
    <property type="entry name" value="HisKA"/>
    <property type="match status" value="1"/>
</dbReference>
<gene>
    <name evidence="16" type="ORF">Q4535_07935</name>
</gene>
<dbReference type="SMART" id="SM00387">
    <property type="entry name" value="HATPase_c"/>
    <property type="match status" value="1"/>
</dbReference>
<protein>
    <recommendedName>
        <fullName evidence="3">histidine kinase</fullName>
        <ecNumber evidence="3">2.7.13.3</ecNumber>
    </recommendedName>
</protein>
<evidence type="ECO:0000256" key="12">
    <source>
        <dbReference type="SAM" id="MobiDB-lite"/>
    </source>
</evidence>
<dbReference type="GO" id="GO:0005886">
    <property type="term" value="C:plasma membrane"/>
    <property type="evidence" value="ECO:0007669"/>
    <property type="project" value="UniProtKB-SubCell"/>
</dbReference>
<dbReference type="RefSeq" id="WP_303593684.1">
    <property type="nucleotide sequence ID" value="NZ_JAUORK010000008.1"/>
</dbReference>
<dbReference type="InterPro" id="IPR036890">
    <property type="entry name" value="HATPase_C_sf"/>
</dbReference>
<dbReference type="SUPFAM" id="SSF55874">
    <property type="entry name" value="ATPase domain of HSP90 chaperone/DNA topoisomerase II/histidine kinase"/>
    <property type="match status" value="1"/>
</dbReference>
<keyword evidence="8" id="KW-0418">Kinase</keyword>
<evidence type="ECO:0000259" key="15">
    <source>
        <dbReference type="PROSITE" id="PS50885"/>
    </source>
</evidence>
<evidence type="ECO:0000313" key="17">
    <source>
        <dbReference type="Proteomes" id="UP001170481"/>
    </source>
</evidence>
<dbReference type="Pfam" id="PF17202">
    <property type="entry name" value="sCache_3_3"/>
    <property type="match status" value="1"/>
</dbReference>
<dbReference type="PROSITE" id="PS50885">
    <property type="entry name" value="HAMP"/>
    <property type="match status" value="1"/>
</dbReference>
<comment type="catalytic activity">
    <reaction evidence="1">
        <text>ATP + protein L-histidine = ADP + protein N-phospho-L-histidine.</text>
        <dbReference type="EC" id="2.7.13.3"/>
    </reaction>
</comment>
<dbReference type="SUPFAM" id="SSF47384">
    <property type="entry name" value="Homodimeric domain of signal transducing histidine kinase"/>
    <property type="match status" value="1"/>
</dbReference>
<feature type="region of interest" description="Disordered" evidence="12">
    <location>
        <begin position="631"/>
        <end position="651"/>
    </location>
</feature>
<dbReference type="SUPFAM" id="SSF103190">
    <property type="entry name" value="Sensory domain-like"/>
    <property type="match status" value="1"/>
</dbReference>
<dbReference type="Gene3D" id="6.10.340.10">
    <property type="match status" value="1"/>
</dbReference>
<dbReference type="EMBL" id="JAUORK010000008">
    <property type="protein sequence ID" value="MDO6672050.1"/>
    <property type="molecule type" value="Genomic_DNA"/>
</dbReference>
<feature type="compositionally biased region" description="Low complexity" evidence="12">
    <location>
        <begin position="641"/>
        <end position="651"/>
    </location>
</feature>
<keyword evidence="4" id="KW-1003">Cell membrane</keyword>
<comment type="caution">
    <text evidence="16">The sequence shown here is derived from an EMBL/GenBank/DDBJ whole genome shotgun (WGS) entry which is preliminary data.</text>
</comment>
<dbReference type="PANTHER" id="PTHR43065:SF22">
    <property type="entry name" value="HISTIDINE KINASE"/>
    <property type="match status" value="1"/>
</dbReference>
<evidence type="ECO:0000259" key="14">
    <source>
        <dbReference type="PROSITE" id="PS50109"/>
    </source>
</evidence>
<evidence type="ECO:0000256" key="13">
    <source>
        <dbReference type="SAM" id="Phobius"/>
    </source>
</evidence>
<dbReference type="InterPro" id="IPR003660">
    <property type="entry name" value="HAMP_dom"/>
</dbReference>
<dbReference type="InterPro" id="IPR036097">
    <property type="entry name" value="HisK_dim/P_sf"/>
</dbReference>
<evidence type="ECO:0000256" key="8">
    <source>
        <dbReference type="ARBA" id="ARBA00022777"/>
    </source>
</evidence>
<evidence type="ECO:0000256" key="6">
    <source>
        <dbReference type="ARBA" id="ARBA00022679"/>
    </source>
</evidence>
<evidence type="ECO:0000256" key="3">
    <source>
        <dbReference type="ARBA" id="ARBA00012438"/>
    </source>
</evidence>
<evidence type="ECO:0000313" key="16">
    <source>
        <dbReference type="EMBL" id="MDO6672050.1"/>
    </source>
</evidence>
<name>A0AAP4WVG8_9GAMM</name>
<feature type="domain" description="HAMP" evidence="15">
    <location>
        <begin position="348"/>
        <end position="410"/>
    </location>
</feature>
<dbReference type="PRINTS" id="PR00344">
    <property type="entry name" value="BCTRLSENSOR"/>
</dbReference>
<dbReference type="InterPro" id="IPR004358">
    <property type="entry name" value="Sig_transdc_His_kin-like_C"/>
</dbReference>
<feature type="transmembrane region" description="Helical" evidence="13">
    <location>
        <begin position="328"/>
        <end position="347"/>
    </location>
</feature>
<keyword evidence="7 13" id="KW-0812">Transmembrane</keyword>
<evidence type="ECO:0000256" key="5">
    <source>
        <dbReference type="ARBA" id="ARBA00022553"/>
    </source>
</evidence>
<sequence length="756" mass="83282">MIKRLRHYFAGSLRRRLLLLTLAPLLALMLALVGLTAYWTTAYTDRQLYMNVRSDLDVASRTLQSQHQRLRDGLEAMRRNLRQLVAPDEQTAQLLPRLVPRLDTMRDTLNADWLRWLPTEQLRQTPGVAALIPQLARGESLDGLDMLSSDSLATLDPALAERARLALRQTPYAQPSARREENRGMLLRALVPILDGDGKLLGALDAGRLLNRDPRLVDEIRDLLYGPGTLPEDGTGTITLFLDDVRIATNVTDASGERALGTRASLEVKRQVIGNGERYINRAFVVRDWFVAAYAPLDSLDGQRIGMIYAGYPQAPYARLYRETLTHISLVLIAVSLLGVLLVWSSIERLMQPIRQIRRVVHAVRDTPSQEGLRIGPLSSLGPAQRHGDELDELAEEFDAMLARLEAHRHEIQLAAQTLEAQVEDRTRDLSAQTATLRERSQALEEHVRLLREARARLLTREKLAALGELTAGIGHEINNPAAVILGHVELIEVILGEQAEPVREEIATIIHQVERIRALVDNLRQYARDPLASNDIGDGNSLTPSLGAPHLSQIHPDEAIHSVEVLVRHALDHHGHQLQHELAATRLIEADRAQLTQVLVNLLINAIEMAPAPDTLCITSRDRDAALAVMNGEPNSRPDTSASAPASVPAPTAELAPVAGVEIRVIDHGAGVPEHLKSRIFTPFFTTRANGSGIGLSVSSGLITQLGGRLWLEDTPGGGATFCLWLPCIARRHHEDDQGRHLLETLSAGGSSRSP</sequence>
<dbReference type="InterPro" id="IPR033463">
    <property type="entry name" value="sCache_3"/>
</dbReference>
<evidence type="ECO:0000256" key="9">
    <source>
        <dbReference type="ARBA" id="ARBA00022989"/>
    </source>
</evidence>
<evidence type="ECO:0000256" key="11">
    <source>
        <dbReference type="SAM" id="Coils"/>
    </source>
</evidence>
<dbReference type="InterPro" id="IPR005467">
    <property type="entry name" value="His_kinase_dom"/>
</dbReference>
<keyword evidence="9 13" id="KW-1133">Transmembrane helix</keyword>
<evidence type="ECO:0000256" key="2">
    <source>
        <dbReference type="ARBA" id="ARBA00004651"/>
    </source>
</evidence>
<keyword evidence="11" id="KW-0175">Coiled coil</keyword>
<dbReference type="InterPro" id="IPR003594">
    <property type="entry name" value="HATPase_dom"/>
</dbReference>
<dbReference type="Gene3D" id="3.30.565.10">
    <property type="entry name" value="Histidine kinase-like ATPase, C-terminal domain"/>
    <property type="match status" value="1"/>
</dbReference>
<evidence type="ECO:0000256" key="1">
    <source>
        <dbReference type="ARBA" id="ARBA00000085"/>
    </source>
</evidence>
<dbReference type="PROSITE" id="PS50109">
    <property type="entry name" value="HIS_KIN"/>
    <property type="match status" value="1"/>
</dbReference>
<organism evidence="16 17">
    <name type="scientific">Cobetia amphilecti</name>
    <dbReference type="NCBI Taxonomy" id="1055104"/>
    <lineage>
        <taxon>Bacteria</taxon>
        <taxon>Pseudomonadati</taxon>
        <taxon>Pseudomonadota</taxon>
        <taxon>Gammaproteobacteria</taxon>
        <taxon>Oceanospirillales</taxon>
        <taxon>Halomonadaceae</taxon>
        <taxon>Cobetia</taxon>
    </lineage>
</organism>
<dbReference type="Pfam" id="PF02518">
    <property type="entry name" value="HATPase_c"/>
    <property type="match status" value="1"/>
</dbReference>
<dbReference type="CDD" id="cd00082">
    <property type="entry name" value="HisKA"/>
    <property type="match status" value="1"/>
</dbReference>
<feature type="domain" description="Histidine kinase" evidence="14">
    <location>
        <begin position="473"/>
        <end position="731"/>
    </location>
</feature>
<accession>A0AAP4WVG8</accession>
<dbReference type="PANTHER" id="PTHR43065">
    <property type="entry name" value="SENSOR HISTIDINE KINASE"/>
    <property type="match status" value="1"/>
</dbReference>
<evidence type="ECO:0000256" key="10">
    <source>
        <dbReference type="ARBA" id="ARBA00023136"/>
    </source>
</evidence>
<evidence type="ECO:0000256" key="4">
    <source>
        <dbReference type="ARBA" id="ARBA00022475"/>
    </source>
</evidence>
<proteinExistence type="predicted"/>
<dbReference type="GO" id="GO:0000155">
    <property type="term" value="F:phosphorelay sensor kinase activity"/>
    <property type="evidence" value="ECO:0007669"/>
    <property type="project" value="InterPro"/>
</dbReference>
<comment type="subcellular location">
    <subcellularLocation>
        <location evidence="2">Cell membrane</location>
        <topology evidence="2">Multi-pass membrane protein</topology>
    </subcellularLocation>
</comment>
<keyword evidence="6" id="KW-0808">Transferase</keyword>
<keyword evidence="5" id="KW-0597">Phosphoprotein</keyword>
<dbReference type="EC" id="2.7.13.3" evidence="3"/>
<feature type="coiled-coil region" evidence="11">
    <location>
        <begin position="384"/>
        <end position="422"/>
    </location>
</feature>
<evidence type="ECO:0000256" key="7">
    <source>
        <dbReference type="ARBA" id="ARBA00022692"/>
    </source>
</evidence>
<dbReference type="SMART" id="SM00304">
    <property type="entry name" value="HAMP"/>
    <property type="match status" value="1"/>
</dbReference>
<dbReference type="AlphaFoldDB" id="A0AAP4WVG8"/>
<dbReference type="InterPro" id="IPR003661">
    <property type="entry name" value="HisK_dim/P_dom"/>
</dbReference>
<dbReference type="Gene3D" id="1.10.287.130">
    <property type="match status" value="1"/>
</dbReference>
<dbReference type="SMART" id="SM00388">
    <property type="entry name" value="HisKA"/>
    <property type="match status" value="1"/>
</dbReference>
<reference evidence="16" key="1">
    <citation type="submission" date="2023-07" db="EMBL/GenBank/DDBJ databases">
        <title>Genome content predicts the carbon catabolic preferences of heterotrophic bacteria.</title>
        <authorList>
            <person name="Gralka M."/>
        </authorList>
    </citation>
    <scope>NUCLEOTIDE SEQUENCE</scope>
    <source>
        <strain evidence="16">C2R13</strain>
    </source>
</reference>
<dbReference type="InterPro" id="IPR029151">
    <property type="entry name" value="Sensor-like_sf"/>
</dbReference>
<keyword evidence="10 13" id="KW-0472">Membrane</keyword>
<dbReference type="Proteomes" id="UP001170481">
    <property type="component" value="Unassembled WGS sequence"/>
</dbReference>